<gene>
    <name evidence="1" type="ORF">MNBD_GAMMA01-1265</name>
</gene>
<dbReference type="GO" id="GO:0030170">
    <property type="term" value="F:pyridoxal phosphate binding"/>
    <property type="evidence" value="ECO:0007669"/>
    <property type="project" value="TreeGrafter"/>
</dbReference>
<dbReference type="InterPro" id="IPR000653">
    <property type="entry name" value="DegT/StrS_aminotransferase"/>
</dbReference>
<reference evidence="1" key="1">
    <citation type="submission" date="2018-06" db="EMBL/GenBank/DDBJ databases">
        <authorList>
            <person name="Zhirakovskaya E."/>
        </authorList>
    </citation>
    <scope>NUCLEOTIDE SEQUENCE</scope>
</reference>
<evidence type="ECO:0000313" key="1">
    <source>
        <dbReference type="EMBL" id="VAW35556.1"/>
    </source>
</evidence>
<dbReference type="Gene3D" id="3.40.640.10">
    <property type="entry name" value="Type I PLP-dependent aspartate aminotransferase-like (Major domain)"/>
    <property type="match status" value="1"/>
</dbReference>
<sequence>MKHYPLAKPTITSDDITAVTAVLSSPCLSRGPAVAAFEAQFCKVVHSSYASAVSSGTAGLIIALQAIGVKAGDEVLTVAFTVAATVNSILAVGAVPVMLDIELDTYGMNPDELQQAITTKTKAIIIVHAFGKAAQTEKIIAIAKQYNIKVIEDACEAIGNSYQGQPLGSMADIGVFAFYPNKQITTGEGGMLVTNNKDLHNKFIILRNHGR</sequence>
<organism evidence="1">
    <name type="scientific">hydrothermal vent metagenome</name>
    <dbReference type="NCBI Taxonomy" id="652676"/>
    <lineage>
        <taxon>unclassified sequences</taxon>
        <taxon>metagenomes</taxon>
        <taxon>ecological metagenomes</taxon>
    </lineage>
</organism>
<dbReference type="Pfam" id="PF01041">
    <property type="entry name" value="DegT_DnrJ_EryC1"/>
    <property type="match status" value="1"/>
</dbReference>
<dbReference type="EMBL" id="UOEW01000106">
    <property type="protein sequence ID" value="VAW35556.1"/>
    <property type="molecule type" value="Genomic_DNA"/>
</dbReference>
<name>A0A3B0VTF0_9ZZZZ</name>
<dbReference type="InterPro" id="IPR015424">
    <property type="entry name" value="PyrdxlP-dep_Trfase"/>
</dbReference>
<protein>
    <submittedName>
        <fullName evidence="1">Uncharacterized protein</fullName>
    </submittedName>
</protein>
<proteinExistence type="predicted"/>
<dbReference type="PANTHER" id="PTHR30244:SF34">
    <property type="entry name" value="DTDP-4-AMINO-4,6-DIDEOXYGALACTOSE TRANSAMINASE"/>
    <property type="match status" value="1"/>
</dbReference>
<dbReference type="GO" id="GO:0008483">
    <property type="term" value="F:transaminase activity"/>
    <property type="evidence" value="ECO:0007669"/>
    <property type="project" value="TreeGrafter"/>
</dbReference>
<feature type="non-terminal residue" evidence="1">
    <location>
        <position position="211"/>
    </location>
</feature>
<dbReference type="PANTHER" id="PTHR30244">
    <property type="entry name" value="TRANSAMINASE"/>
    <property type="match status" value="1"/>
</dbReference>
<dbReference type="AlphaFoldDB" id="A0A3B0VTF0"/>
<accession>A0A3B0VTF0</accession>
<dbReference type="SUPFAM" id="SSF53383">
    <property type="entry name" value="PLP-dependent transferases"/>
    <property type="match status" value="1"/>
</dbReference>
<dbReference type="InterPro" id="IPR015421">
    <property type="entry name" value="PyrdxlP-dep_Trfase_major"/>
</dbReference>
<dbReference type="GO" id="GO:0000271">
    <property type="term" value="P:polysaccharide biosynthetic process"/>
    <property type="evidence" value="ECO:0007669"/>
    <property type="project" value="TreeGrafter"/>
</dbReference>